<evidence type="ECO:0000313" key="16">
    <source>
        <dbReference type="Proteomes" id="UP001329430"/>
    </source>
</evidence>
<keyword evidence="5" id="KW-0175">Coiled coil</keyword>
<evidence type="ECO:0000256" key="3">
    <source>
        <dbReference type="ARBA" id="ARBA00005421"/>
    </source>
</evidence>
<comment type="caution">
    <text evidence="15">The sequence shown here is derived from an EMBL/GenBank/DDBJ whole genome shotgun (WGS) entry which is preliminary data.</text>
</comment>
<sequence length="246" mass="28893">MLKNILNNFKTVYRVSIRSKSNATINIAELEHQETSFDVVDDEAKIRENEIELKRNKSRLKPQHRNILHGEVPYTKPSLWVHGTLRYNRTMYGRYGGKSGFNVSLCWPTKEELAEKIEYEQVAHPFTIGQMVEEARQKKIEKEMRIQLRQEEIVKKMEKEAEALSAKEKKDRLIEEVRRHFGYSINPQEEKFKELLTQKEKEQQKSLKQARKKAKEEKMLASILGKATEKLEDTKDSNNKQSTGET</sequence>
<name>A0AAN7VL75_9COLE</name>
<gene>
    <name evidence="15" type="ORF">RI129_001741</name>
</gene>
<evidence type="ECO:0000256" key="2">
    <source>
        <dbReference type="ARBA" id="ARBA00004173"/>
    </source>
</evidence>
<dbReference type="PANTHER" id="PTHR31761">
    <property type="entry name" value="GROWTH ARREST AND DNA DAMAGE-INDUCIBLE PROTEINS-INTERACTING PROTEIN 1 GADD45GIP1"/>
    <property type="match status" value="1"/>
</dbReference>
<reference evidence="15 16" key="1">
    <citation type="journal article" date="2024" name="Insects">
        <title>An Improved Chromosome-Level Genome Assembly of the Firefly Pyrocoelia pectoralis.</title>
        <authorList>
            <person name="Fu X."/>
            <person name="Meyer-Rochow V.B."/>
            <person name="Ballantyne L."/>
            <person name="Zhu X."/>
        </authorList>
    </citation>
    <scope>NUCLEOTIDE SEQUENCE [LARGE SCALE GENOMIC DNA]</scope>
    <source>
        <strain evidence="15">XCY_ONT2</strain>
    </source>
</reference>
<dbReference type="InterPro" id="IPR043035">
    <property type="entry name" value="Ribosomal_mL64_sf"/>
</dbReference>
<dbReference type="GO" id="GO:0005840">
    <property type="term" value="C:ribosome"/>
    <property type="evidence" value="ECO:0007669"/>
    <property type="project" value="UniProtKB-KW"/>
</dbReference>
<comment type="subcellular location">
    <subcellularLocation>
        <location evidence="2">Mitochondrion</location>
    </subcellularLocation>
    <subcellularLocation>
        <location evidence="1">Nucleus</location>
    </subcellularLocation>
</comment>
<evidence type="ECO:0000256" key="11">
    <source>
        <dbReference type="ARBA" id="ARBA00035184"/>
    </source>
</evidence>
<dbReference type="InterPro" id="IPR018472">
    <property type="entry name" value="Ribosomal_mL64"/>
</dbReference>
<dbReference type="PANTHER" id="PTHR31761:SF1">
    <property type="entry name" value="LARGE RIBOSOMAL SUBUNIT PROTEIN ML64"/>
    <property type="match status" value="1"/>
</dbReference>
<dbReference type="EMBL" id="JAVRBK010000001">
    <property type="protein sequence ID" value="KAK5650712.1"/>
    <property type="molecule type" value="Genomic_DNA"/>
</dbReference>
<evidence type="ECO:0000256" key="13">
    <source>
        <dbReference type="ARBA" id="ARBA00060144"/>
    </source>
</evidence>
<organism evidence="15 16">
    <name type="scientific">Pyrocoelia pectoralis</name>
    <dbReference type="NCBI Taxonomy" id="417401"/>
    <lineage>
        <taxon>Eukaryota</taxon>
        <taxon>Metazoa</taxon>
        <taxon>Ecdysozoa</taxon>
        <taxon>Arthropoda</taxon>
        <taxon>Hexapoda</taxon>
        <taxon>Insecta</taxon>
        <taxon>Pterygota</taxon>
        <taxon>Neoptera</taxon>
        <taxon>Endopterygota</taxon>
        <taxon>Coleoptera</taxon>
        <taxon>Polyphaga</taxon>
        <taxon>Elateriformia</taxon>
        <taxon>Elateroidea</taxon>
        <taxon>Lampyridae</taxon>
        <taxon>Lampyrinae</taxon>
        <taxon>Pyrocoelia</taxon>
    </lineage>
</organism>
<protein>
    <recommendedName>
        <fullName evidence="11">Large ribosomal subunit protein mL64</fullName>
    </recommendedName>
    <alternativeName>
        <fullName evidence="10">39S ribosomal protein L59, mitochondrial</fullName>
    </alternativeName>
    <alternativeName>
        <fullName evidence="12">Growth arrest and DNA damage-inducible proteins-interacting protein 1</fullName>
    </alternativeName>
</protein>
<evidence type="ECO:0000256" key="8">
    <source>
        <dbReference type="ARBA" id="ARBA00023274"/>
    </source>
</evidence>
<evidence type="ECO:0000256" key="5">
    <source>
        <dbReference type="ARBA" id="ARBA00023054"/>
    </source>
</evidence>
<dbReference type="AlphaFoldDB" id="A0AAN7VL75"/>
<dbReference type="GO" id="GO:0005634">
    <property type="term" value="C:nucleus"/>
    <property type="evidence" value="ECO:0007669"/>
    <property type="project" value="UniProtKB-SubCell"/>
</dbReference>
<comment type="function">
    <text evidence="13">Acts as a negative regulator of G1 to S cell cycle phase progression by inhibiting cyclin-dependent kinases. Inhibitory effects are additive with GADD45 proteins but also occur in the absence of GADD45 proteins. Acts as a repressor of the orphan nuclear receptor NR4A1 by inhibiting AB domain-mediated transcriptional activity. May be involved in the hormone-mediated regulation of NR4A1 transcriptional activity. May play a role in mitochondrial protein synthesis.</text>
</comment>
<evidence type="ECO:0000256" key="4">
    <source>
        <dbReference type="ARBA" id="ARBA00022980"/>
    </source>
</evidence>
<dbReference type="Pfam" id="PF10147">
    <property type="entry name" value="CR6_interact"/>
    <property type="match status" value="1"/>
</dbReference>
<proteinExistence type="inferred from homology"/>
<evidence type="ECO:0000256" key="14">
    <source>
        <dbReference type="SAM" id="MobiDB-lite"/>
    </source>
</evidence>
<evidence type="ECO:0000256" key="10">
    <source>
        <dbReference type="ARBA" id="ARBA00030700"/>
    </source>
</evidence>
<evidence type="ECO:0000256" key="1">
    <source>
        <dbReference type="ARBA" id="ARBA00004123"/>
    </source>
</evidence>
<dbReference type="Proteomes" id="UP001329430">
    <property type="component" value="Chromosome 1"/>
</dbReference>
<dbReference type="GO" id="GO:0005739">
    <property type="term" value="C:mitochondrion"/>
    <property type="evidence" value="ECO:0007669"/>
    <property type="project" value="UniProtKB-SubCell"/>
</dbReference>
<accession>A0AAN7VL75</accession>
<evidence type="ECO:0000313" key="15">
    <source>
        <dbReference type="EMBL" id="KAK5650712.1"/>
    </source>
</evidence>
<evidence type="ECO:0000256" key="12">
    <source>
        <dbReference type="ARBA" id="ARBA00035485"/>
    </source>
</evidence>
<keyword evidence="16" id="KW-1185">Reference proteome</keyword>
<keyword evidence="9" id="KW-0131">Cell cycle</keyword>
<comment type="similarity">
    <text evidence="3">Belongs to the mitochondrion-specific ribosomal protein mL64 family.</text>
</comment>
<evidence type="ECO:0000256" key="9">
    <source>
        <dbReference type="ARBA" id="ARBA00023306"/>
    </source>
</evidence>
<keyword evidence="4" id="KW-0689">Ribosomal protein</keyword>
<feature type="region of interest" description="Disordered" evidence="14">
    <location>
        <begin position="196"/>
        <end position="246"/>
    </location>
</feature>
<evidence type="ECO:0000256" key="7">
    <source>
        <dbReference type="ARBA" id="ARBA00023242"/>
    </source>
</evidence>
<keyword evidence="6" id="KW-0496">Mitochondrion</keyword>
<keyword evidence="8" id="KW-0687">Ribonucleoprotein</keyword>
<dbReference type="Gene3D" id="6.10.280.120">
    <property type="entry name" value="Growth arrest and DNA-damage-inducible proteins-interacting protein 1"/>
    <property type="match status" value="1"/>
</dbReference>
<keyword evidence="7" id="KW-0539">Nucleus</keyword>
<feature type="compositionally biased region" description="Basic and acidic residues" evidence="14">
    <location>
        <begin position="227"/>
        <end position="238"/>
    </location>
</feature>
<dbReference type="GO" id="GO:1990904">
    <property type="term" value="C:ribonucleoprotein complex"/>
    <property type="evidence" value="ECO:0007669"/>
    <property type="project" value="UniProtKB-KW"/>
</dbReference>
<feature type="compositionally biased region" description="Basic and acidic residues" evidence="14">
    <location>
        <begin position="196"/>
        <end position="205"/>
    </location>
</feature>
<evidence type="ECO:0000256" key="6">
    <source>
        <dbReference type="ARBA" id="ARBA00023128"/>
    </source>
</evidence>